<evidence type="ECO:0000313" key="1">
    <source>
        <dbReference type="EMBL" id="KAG8005906.1"/>
    </source>
</evidence>
<accession>A0ACB7EV42</accession>
<sequence>MSVNSSFNSSGSSVHLPIVCIESTPGIFIFVAFFVANVFLLPLFILVLYLGYRRGRQQRPGSAAGMTSHSDIFTYNMMGLELISVLGCCFYCCGALTNVKVMISVGMYVFSITSPGQTLFHLLTCVERYLAVVHPITYLGLRQAGGVRIRNISIGCVWLFSLGSPVLTKVCLGSYAASVLLGFSLLAVSFCSISVLSVLIRPRQREVGGKREQVDQTKLRAFYTIVAIMGALVLRFAGILFSHAVYSSILTEDSCVVGLSLFWLTLPSSLVLPLLFLHRAGRLPGCERSTEPG</sequence>
<dbReference type="Proteomes" id="UP000805704">
    <property type="component" value="Chromosome 21"/>
</dbReference>
<dbReference type="EMBL" id="CM024809">
    <property type="protein sequence ID" value="KAG8005906.1"/>
    <property type="molecule type" value="Genomic_DNA"/>
</dbReference>
<organism evidence="1 2">
    <name type="scientific">Nibea albiflora</name>
    <name type="common">Yellow drum</name>
    <name type="synonym">Corvina albiflora</name>
    <dbReference type="NCBI Taxonomy" id="240163"/>
    <lineage>
        <taxon>Eukaryota</taxon>
        <taxon>Metazoa</taxon>
        <taxon>Chordata</taxon>
        <taxon>Craniata</taxon>
        <taxon>Vertebrata</taxon>
        <taxon>Euteleostomi</taxon>
        <taxon>Actinopterygii</taxon>
        <taxon>Neopterygii</taxon>
        <taxon>Teleostei</taxon>
        <taxon>Neoteleostei</taxon>
        <taxon>Acanthomorphata</taxon>
        <taxon>Eupercaria</taxon>
        <taxon>Sciaenidae</taxon>
        <taxon>Nibea</taxon>
    </lineage>
</organism>
<name>A0ACB7EV42_NIBAL</name>
<gene>
    <name evidence="1" type="ORF">GBF38_004961</name>
</gene>
<evidence type="ECO:0000313" key="2">
    <source>
        <dbReference type="Proteomes" id="UP000805704"/>
    </source>
</evidence>
<keyword evidence="2" id="KW-1185">Reference proteome</keyword>
<proteinExistence type="predicted"/>
<reference evidence="1" key="1">
    <citation type="submission" date="2020-04" db="EMBL/GenBank/DDBJ databases">
        <title>A chromosome-scale assembly and high-density genetic map of the yellow drum (Nibea albiflora) genome.</title>
        <authorList>
            <person name="Xu D."/>
            <person name="Zhang W."/>
            <person name="Chen R."/>
            <person name="Tan P."/>
            <person name="Wang L."/>
            <person name="Song H."/>
            <person name="Tian L."/>
            <person name="Zhu Q."/>
            <person name="Wang B."/>
        </authorList>
    </citation>
    <scope>NUCLEOTIDE SEQUENCE</scope>
    <source>
        <strain evidence="1">ZJHYS-2018</strain>
    </source>
</reference>
<protein>
    <submittedName>
        <fullName evidence="1">Uncharacterized protein</fullName>
    </submittedName>
</protein>
<comment type="caution">
    <text evidence="1">The sequence shown here is derived from an EMBL/GenBank/DDBJ whole genome shotgun (WGS) entry which is preliminary data.</text>
</comment>